<keyword evidence="4" id="KW-0969">Cilium</keyword>
<accession>A0A8S3QBN3</accession>
<dbReference type="Proteomes" id="UP000683360">
    <property type="component" value="Unassembled WGS sequence"/>
</dbReference>
<feature type="compositionally biased region" description="Polar residues" evidence="7">
    <location>
        <begin position="1134"/>
        <end position="1151"/>
    </location>
</feature>
<feature type="compositionally biased region" description="Acidic residues" evidence="7">
    <location>
        <begin position="974"/>
        <end position="994"/>
    </location>
</feature>
<dbReference type="FunFam" id="1.25.40.470:FF:000012">
    <property type="entry name" value="intraflagellar transport protein 172 homolog"/>
    <property type="match status" value="1"/>
</dbReference>
<dbReference type="PANTHER" id="PTHR15722">
    <property type="entry name" value="IFT140/172-RELATED"/>
    <property type="match status" value="1"/>
</dbReference>
<feature type="compositionally biased region" description="Acidic residues" evidence="7">
    <location>
        <begin position="1152"/>
        <end position="1165"/>
    </location>
</feature>
<dbReference type="EMBL" id="CAJPWZ010000460">
    <property type="protein sequence ID" value="CAG2193513.1"/>
    <property type="molecule type" value="Genomic_DNA"/>
</dbReference>
<comment type="subcellular location">
    <subcellularLocation>
        <location evidence="1">Cell projection</location>
        <location evidence="1">Cilium</location>
    </subcellularLocation>
</comment>
<comment type="caution">
    <text evidence="10">The sequence shown here is derived from an EMBL/GenBank/DDBJ whole genome shotgun (WGS) entry which is preliminary data.</text>
</comment>
<evidence type="ECO:0000313" key="9">
    <source>
        <dbReference type="EMBL" id="CAG2193512.1"/>
    </source>
</evidence>
<feature type="region of interest" description="Disordered" evidence="7">
    <location>
        <begin position="1364"/>
        <end position="1443"/>
    </location>
</feature>
<feature type="region of interest" description="Disordered" evidence="7">
    <location>
        <begin position="1459"/>
        <end position="1481"/>
    </location>
</feature>
<dbReference type="PROSITE" id="PS50157">
    <property type="entry name" value="ZINC_FINGER_C2H2_2"/>
    <property type="match status" value="1"/>
</dbReference>
<dbReference type="Gene3D" id="3.30.160.60">
    <property type="entry name" value="Classic Zinc Finger"/>
    <property type="match status" value="2"/>
</dbReference>
<evidence type="ECO:0000256" key="6">
    <source>
        <dbReference type="PROSITE-ProRule" id="PRU00042"/>
    </source>
</evidence>
<dbReference type="GO" id="GO:0036064">
    <property type="term" value="C:ciliary basal body"/>
    <property type="evidence" value="ECO:0007669"/>
    <property type="project" value="TreeGrafter"/>
</dbReference>
<protein>
    <submittedName>
        <fullName evidence="9">IFT172</fullName>
    </submittedName>
</protein>
<dbReference type="Gene3D" id="1.25.40.470">
    <property type="match status" value="1"/>
</dbReference>
<keyword evidence="6" id="KW-0862">Zinc</keyword>
<feature type="region of interest" description="Disordered" evidence="7">
    <location>
        <begin position="934"/>
        <end position="1005"/>
    </location>
</feature>
<evidence type="ECO:0000256" key="7">
    <source>
        <dbReference type="SAM" id="MobiDB-lite"/>
    </source>
</evidence>
<dbReference type="GO" id="GO:0042073">
    <property type="term" value="P:intraciliary transport"/>
    <property type="evidence" value="ECO:0007669"/>
    <property type="project" value="TreeGrafter"/>
</dbReference>
<reference evidence="10" key="1">
    <citation type="submission" date="2021-03" db="EMBL/GenBank/DDBJ databases">
        <authorList>
            <person name="Bekaert M."/>
        </authorList>
    </citation>
    <scope>NUCLEOTIDE SEQUENCE</scope>
</reference>
<organism evidence="10 11">
    <name type="scientific">Mytilus edulis</name>
    <name type="common">Blue mussel</name>
    <dbReference type="NCBI Taxonomy" id="6550"/>
    <lineage>
        <taxon>Eukaryota</taxon>
        <taxon>Metazoa</taxon>
        <taxon>Spiralia</taxon>
        <taxon>Lophotrochozoa</taxon>
        <taxon>Mollusca</taxon>
        <taxon>Bivalvia</taxon>
        <taxon>Autobranchia</taxon>
        <taxon>Pteriomorphia</taxon>
        <taxon>Mytilida</taxon>
        <taxon>Mytiloidea</taxon>
        <taxon>Mytilidae</taxon>
        <taxon>Mytilinae</taxon>
        <taxon>Mytilus</taxon>
    </lineage>
</organism>
<name>A0A8S3QBN3_MYTED</name>
<keyword evidence="5" id="KW-0966">Cell projection</keyword>
<keyword evidence="2" id="KW-0853">WD repeat</keyword>
<evidence type="ECO:0000313" key="10">
    <source>
        <dbReference type="EMBL" id="CAG2193513.1"/>
    </source>
</evidence>
<feature type="compositionally biased region" description="Low complexity" evidence="7">
    <location>
        <begin position="1472"/>
        <end position="1481"/>
    </location>
</feature>
<evidence type="ECO:0000259" key="8">
    <source>
        <dbReference type="PROSITE" id="PS50157"/>
    </source>
</evidence>
<feature type="domain" description="C2H2-type" evidence="8">
    <location>
        <begin position="1675"/>
        <end position="1703"/>
    </location>
</feature>
<feature type="region of interest" description="Disordered" evidence="7">
    <location>
        <begin position="1134"/>
        <end position="1165"/>
    </location>
</feature>
<dbReference type="GO" id="GO:0030992">
    <property type="term" value="C:intraciliary transport particle B"/>
    <property type="evidence" value="ECO:0007669"/>
    <property type="project" value="TreeGrafter"/>
</dbReference>
<feature type="region of interest" description="Disordered" evidence="7">
    <location>
        <begin position="1034"/>
        <end position="1058"/>
    </location>
</feature>
<gene>
    <name evidence="10" type="ORF">MEDL_8592</name>
</gene>
<dbReference type="EMBL" id="CAJPWZ010000460">
    <property type="protein sequence ID" value="CAG2193512.1"/>
    <property type="molecule type" value="Genomic_DNA"/>
</dbReference>
<evidence type="ECO:0000313" key="11">
    <source>
        <dbReference type="Proteomes" id="UP000683360"/>
    </source>
</evidence>
<feature type="compositionally biased region" description="Acidic residues" evidence="7">
    <location>
        <begin position="1416"/>
        <end position="1428"/>
    </location>
</feature>
<dbReference type="PANTHER" id="PTHR15722:SF2">
    <property type="entry name" value="INTRAFLAGELLAR TRANSPORT PROTEIN 172 HOMOLOG"/>
    <property type="match status" value="1"/>
</dbReference>
<proteinExistence type="predicted"/>
<keyword evidence="11" id="KW-1185">Reference proteome</keyword>
<keyword evidence="6" id="KW-0479">Metal-binding</keyword>
<dbReference type="GO" id="GO:0008270">
    <property type="term" value="F:zinc ion binding"/>
    <property type="evidence" value="ECO:0007669"/>
    <property type="project" value="UniProtKB-KW"/>
</dbReference>
<evidence type="ECO:0000256" key="3">
    <source>
        <dbReference type="ARBA" id="ARBA00022737"/>
    </source>
</evidence>
<dbReference type="GO" id="GO:0005930">
    <property type="term" value="C:axoneme"/>
    <property type="evidence" value="ECO:0007669"/>
    <property type="project" value="TreeGrafter"/>
</dbReference>
<evidence type="ECO:0000256" key="4">
    <source>
        <dbReference type="ARBA" id="ARBA00023069"/>
    </source>
</evidence>
<evidence type="ECO:0000256" key="5">
    <source>
        <dbReference type="ARBA" id="ARBA00023273"/>
    </source>
</evidence>
<keyword evidence="3" id="KW-0677">Repeat</keyword>
<evidence type="ECO:0000256" key="1">
    <source>
        <dbReference type="ARBA" id="ARBA00004138"/>
    </source>
</evidence>
<evidence type="ECO:0000256" key="2">
    <source>
        <dbReference type="ARBA" id="ARBA00022574"/>
    </source>
</evidence>
<sequence>MWDESHRVAKSAGGATAAKQVAYLWAKSLGGDSAVKLLNKFGLVEAAIDYASENCAFEFAFELARLAMKNKLPDIHLKYAMYLEDEGKFQEAEDEFIKAAKPKEAVLMYVHNQDWDSAQRVAESHDADSVSDVLVGQARFAFEEKEYAKAESYLLRAQRPELAVKYYRESGMWQDALRVCKEYVPHKLQQLQDEYDREMTSSSTSGLEAMIQQAREWESSGEYARAVECYMKVTPKLTSDLTVMEKCWMKAAEISIKFLGNERAQAVVENVAPKMGEHRKFSQAAELYLTVDLIKEAIDMFITGEEWNKAKKVAKELEPRLEQYVDERYKNQLKDQGKADVLANVDVVGALDMYVEKGEWEKCLEVAAKQNTKVLHKYAALYATHLIKNGDSRQALDVYVRYGAPPFQQNFNIYKRIFSDIINSRDLNRPEAYKIWADLRDVMFDLCENMSKSSDANSPPHQEFESMLLIAHYYANRSAAMAQKSLDSIAAKLSVSLLRHTDVIPADKAFFEAGMMARALGWENMAFVFLNRYLDISEAIEEGSLDMLDHSDFQDTDIPFEIPLPEKAHLTSQQHEEVKEWVLAVSMDQKVEQILPRDERNCYEASLLAPDTGVKSLPCVITGYPVLRNQMDFKTPGHVANKDDWNKFLMATKVSHSTELQDVLKFVGACDKQRRHVQVKQFTVLITAQKKTILTVVTMSGQIKVKSEPVDPGYEVAMEGSSGEPVEGQQIKSLLRGILDKSDQGQSIKNVIEDMLQKNEAVIAQNDPLPFKPNPRTTYKKDDFKLKDSNMVRPKSPTRTCEIPQKDMSHIGQTLMEMGVYDEKTEHSFQNMTHEMVCGVASKAFVMTQDGDNIQTDMQYYWCNFCPFKTEHKQTLLQHVMEHRFHCKFCTYQSFSRADVIRHASKEHEDFRSTAESLKYCTFLPDFLQLEVNSKKRKNEENGEPTPKKTKVSKPGPKSKTEGKPKIPTTETMFEMEVDEVDDDDNESSEEEEPSEKVIVPRSKRSSIVAKPVQEASKAKHIETPVATKSPAKIIPIAPKPTPPSAPQKTTTPGKTQNTVTVSSGLCWNCGYCEFVTLSQTFLKTHLNTQHGGKAHKYVAMLVSSQDEMNKIKERDNQMYLSPNPALLLGSPTVTSTPAQEKTTPAVTQNDDNAEGIVDSDSDEEYIPDEEKKKYPLTYKCAHCNFNAPVCFKIKEHLLFKHSGCVLYALDMRAVKLKQKRYVFFCHRQNCSFTSKKTEEYLNHSESCTPWLEPGCPEKIDGSAKKCLELTRNFSTKISQKAFQMARNFKTTKTAEYACIHCSYTSNNNTRVKKHVLANHKDGETVMRDLQASKMKKKTTVYFCKICLWETRVDGELGEHLKDKHNEDLPVSTPTPKPVSDTATGPEEPPPLMPKIVSVKSGKDAATPPSSVSSSDIEDTLNDDDDSEPEQKEADDGLDGLEIPEQDVQKMMDEYISDEASRGKSSGRPNRAAAAKASARVQAQGHSPSLYKCLQCQQMHFGENLMKRHINTIHPGVALRALDVKKKTHKNNPYICFCPKDLCKYVHLSEENLVKHAEDTHSIDRDTPAIKAILEPFVPPSSPEKQVRNSGTNSTAQYECLYCATTLQLSTCLKMRQHILARHPDEDVIFRDCQLRKSRRACRVFMCPDITCAFNTTDQKEISLHKLAHEKATIYECSQCQWFTTNLDTVGAHMAALHQGEKVTTIEINLDIDNEGRVAKKVGGTVIKQEPE</sequence>
<dbReference type="OrthoDB" id="6162960at2759"/>
<keyword evidence="6" id="KW-0863">Zinc-finger</keyword>
<dbReference type="SMART" id="SM00355">
    <property type="entry name" value="ZnF_C2H2"/>
    <property type="match status" value="11"/>
</dbReference>
<dbReference type="InterPro" id="IPR013087">
    <property type="entry name" value="Znf_C2H2_type"/>
</dbReference>